<organism evidence="2 3">
    <name type="scientific">Streptomyces tamarix</name>
    <dbReference type="NCBI Taxonomy" id="3078565"/>
    <lineage>
        <taxon>Bacteria</taxon>
        <taxon>Bacillati</taxon>
        <taxon>Actinomycetota</taxon>
        <taxon>Actinomycetes</taxon>
        <taxon>Kitasatosporales</taxon>
        <taxon>Streptomycetaceae</taxon>
        <taxon>Streptomyces</taxon>
    </lineage>
</organism>
<protein>
    <recommendedName>
        <fullName evidence="4">Secreted protein</fullName>
    </recommendedName>
</protein>
<evidence type="ECO:0000313" key="2">
    <source>
        <dbReference type="EMBL" id="MDT9685975.1"/>
    </source>
</evidence>
<name>A0ABU3QTA0_9ACTN</name>
<comment type="caution">
    <text evidence="2">The sequence shown here is derived from an EMBL/GenBank/DDBJ whole genome shotgun (WGS) entry which is preliminary data.</text>
</comment>
<sequence length="141" mass="14574">MRSSKPVRTAPPAVLALLVLPLAALALAVVHLLALAAPAQARAAGPYAGAETHRAHAPAAGQQALTGSRECEQSGASVNGATRGRDRHRAGAHALLLPVAAHPSSAADSPERHRWAGPGPLPHRERPRTAPTQADLQVFRC</sequence>
<feature type="compositionally biased region" description="Low complexity" evidence="1">
    <location>
        <begin position="92"/>
        <end position="107"/>
    </location>
</feature>
<accession>A0ABU3QTA0</accession>
<keyword evidence="3" id="KW-1185">Reference proteome</keyword>
<proteinExistence type="predicted"/>
<reference evidence="2 3" key="1">
    <citation type="submission" date="2023-09" db="EMBL/GenBank/DDBJ databases">
        <title>Streptomyces sp. nov.: A antagonism against Alternaria gaisen Producing Streptochlin, Isolated from Tamarix root soil.</title>
        <authorList>
            <person name="Chen Y."/>
        </authorList>
    </citation>
    <scope>NUCLEOTIDE SEQUENCE [LARGE SCALE GENOMIC DNA]</scope>
    <source>
        <strain evidence="2 3">TRM76323</strain>
    </source>
</reference>
<feature type="region of interest" description="Disordered" evidence="1">
    <location>
        <begin position="43"/>
        <end position="135"/>
    </location>
</feature>
<evidence type="ECO:0000256" key="1">
    <source>
        <dbReference type="SAM" id="MobiDB-lite"/>
    </source>
</evidence>
<evidence type="ECO:0000313" key="3">
    <source>
        <dbReference type="Proteomes" id="UP001250181"/>
    </source>
</evidence>
<dbReference type="EMBL" id="JAWCTQ010000052">
    <property type="protein sequence ID" value="MDT9685975.1"/>
    <property type="molecule type" value="Genomic_DNA"/>
</dbReference>
<evidence type="ECO:0008006" key="4">
    <source>
        <dbReference type="Google" id="ProtNLM"/>
    </source>
</evidence>
<dbReference type="Proteomes" id="UP001250181">
    <property type="component" value="Unassembled WGS sequence"/>
</dbReference>
<gene>
    <name evidence="2" type="ORF">RND61_28470</name>
</gene>
<dbReference type="RefSeq" id="WP_315881012.1">
    <property type="nucleotide sequence ID" value="NZ_JAWCTQ010000052.1"/>
</dbReference>